<dbReference type="AlphaFoldDB" id="A0A1H5L5S0"/>
<feature type="binding site" evidence="6">
    <location>
        <position position="25"/>
    </location>
    <ligand>
        <name>substrate</name>
    </ligand>
</feature>
<dbReference type="InterPro" id="IPR034603">
    <property type="entry name" value="Dipeptide_epimerase"/>
</dbReference>
<evidence type="ECO:0000313" key="10">
    <source>
        <dbReference type="EMBL" id="SEE71661.1"/>
    </source>
</evidence>
<feature type="domain" description="Mandelate racemase/muconate lactonizing enzyme C-terminal" evidence="9">
    <location>
        <begin position="143"/>
        <end position="241"/>
    </location>
</feature>
<dbReference type="RefSeq" id="WP_089773532.1">
    <property type="nucleotide sequence ID" value="NZ_FNTX01000002.1"/>
</dbReference>
<dbReference type="GO" id="GO:0046872">
    <property type="term" value="F:metal ion binding"/>
    <property type="evidence" value="ECO:0007669"/>
    <property type="project" value="UniProtKB-KW"/>
</dbReference>
<dbReference type="STRING" id="648782.SAMN04488554_2599"/>
<evidence type="ECO:0000256" key="6">
    <source>
        <dbReference type="PIRSR" id="PIRSR634603-2"/>
    </source>
</evidence>
<dbReference type="Pfam" id="PF02746">
    <property type="entry name" value="MR_MLE_N"/>
    <property type="match status" value="1"/>
</dbReference>
<feature type="binding site" evidence="6">
    <location>
        <position position="162"/>
    </location>
    <ligand>
        <name>substrate</name>
    </ligand>
</feature>
<gene>
    <name evidence="10" type="ORF">SAMN04488554_2599</name>
</gene>
<keyword evidence="4 8" id="KW-0413">Isomerase</keyword>
<dbReference type="CDD" id="cd03319">
    <property type="entry name" value="L-Ala-DL-Glu_epimerase"/>
    <property type="match status" value="1"/>
</dbReference>
<feature type="active site" description="Proton acceptor; specific for (S)-substrate epimerization" evidence="5">
    <location>
        <position position="269"/>
    </location>
</feature>
<accession>A0A1H5L5S0</accession>
<feature type="binding site" evidence="7">
    <location>
        <position position="192"/>
    </location>
    <ligand>
        <name>Mg(2+)</name>
        <dbReference type="ChEBI" id="CHEBI:18420"/>
    </ligand>
</feature>
<dbReference type="Pfam" id="PF13378">
    <property type="entry name" value="MR_MLE_C"/>
    <property type="match status" value="1"/>
</dbReference>
<feature type="binding site" evidence="6">
    <location>
        <position position="137"/>
    </location>
    <ligand>
        <name>substrate</name>
    </ligand>
</feature>
<dbReference type="InterPro" id="IPR029017">
    <property type="entry name" value="Enolase-like_N"/>
</dbReference>
<keyword evidence="11" id="KW-1185">Reference proteome</keyword>
<dbReference type="SFLD" id="SFLDG00180">
    <property type="entry name" value="muconate_cycloisomerase"/>
    <property type="match status" value="1"/>
</dbReference>
<proteinExistence type="inferred from homology"/>
<feature type="binding site" evidence="6">
    <location>
        <position position="297"/>
    </location>
    <ligand>
        <name>substrate</name>
    </ligand>
</feature>
<feature type="binding site" evidence="7">
    <location>
        <position position="245"/>
    </location>
    <ligand>
        <name>Mg(2+)</name>
        <dbReference type="ChEBI" id="CHEBI:18420"/>
    </ligand>
</feature>
<name>A0A1H5L5S0_9MICO</name>
<comment type="cofactor">
    <cofactor evidence="7 8">
        <name>Mg(2+)</name>
        <dbReference type="ChEBI" id="CHEBI:18420"/>
    </cofactor>
    <text evidence="7 8">Binds 1 Mg(2+) ion per subunit.</text>
</comment>
<evidence type="ECO:0000259" key="9">
    <source>
        <dbReference type="SMART" id="SM00922"/>
    </source>
</evidence>
<dbReference type="OrthoDB" id="9774531at2"/>
<comment type="similarity">
    <text evidence="1 8">Belongs to the mandelate racemase/muconate lactonizing enzyme family.</text>
</comment>
<dbReference type="Gene3D" id="3.20.20.120">
    <property type="entry name" value="Enolase-like C-terminal domain"/>
    <property type="match status" value="1"/>
</dbReference>
<evidence type="ECO:0000256" key="5">
    <source>
        <dbReference type="PIRSR" id="PIRSR634603-1"/>
    </source>
</evidence>
<dbReference type="InterPro" id="IPR013342">
    <property type="entry name" value="Mandelate_racemase_C"/>
</dbReference>
<feature type="binding site" evidence="6">
    <location>
        <position position="321"/>
    </location>
    <ligand>
        <name>substrate</name>
    </ligand>
</feature>
<dbReference type="InterPro" id="IPR029065">
    <property type="entry name" value="Enolase_C-like"/>
</dbReference>
<evidence type="ECO:0000256" key="4">
    <source>
        <dbReference type="ARBA" id="ARBA00023235"/>
    </source>
</evidence>
<dbReference type="InterPro" id="IPR036849">
    <property type="entry name" value="Enolase-like_C_sf"/>
</dbReference>
<sequence>MSEIATLRTHPLSVPLRGPFVTAQRTVTTLDTLVVSVTDADGRIGWGEAALSWQVTGESSAGAEAAISGPIAAAVVGLPADDPSEWGAALARSVVRNSAAKAAVDSALWDLAAQAAEMPLHRLLDPTSGSAVVTDMTVAVADDEEVLRDAAQHVEAGFGTLKIKLGLDPERDDRIMRALRAGPAGAAQLRVDANQGWTAEDAIRIIRGWEEDGLDVELVEQPTPADDIDSLAWVTAAVTTPVLADESLWGARDLREIVRLGAADLVNIKLAKCGGITPARELVSLAAASDVGVLVGSMLESAVGISAAAHLAVTLPGVVHDLDAGTWQQTSPVEGGVGYEADQIVLTETAGLGIDALVREPA</sequence>
<protein>
    <recommendedName>
        <fullName evidence="8">Dipeptide epimerase</fullName>
        <ecNumber evidence="8">5.1.1.-</ecNumber>
    </recommendedName>
</protein>
<dbReference type="PANTHER" id="PTHR48073">
    <property type="entry name" value="O-SUCCINYLBENZOATE SYNTHASE-RELATED"/>
    <property type="match status" value="1"/>
</dbReference>
<evidence type="ECO:0000256" key="8">
    <source>
        <dbReference type="RuleBase" id="RU366006"/>
    </source>
</evidence>
<reference evidence="11" key="1">
    <citation type="submission" date="2016-10" db="EMBL/GenBank/DDBJ databases">
        <authorList>
            <person name="Varghese N."/>
            <person name="Submissions S."/>
        </authorList>
    </citation>
    <scope>NUCLEOTIDE SEQUENCE [LARGE SCALE GENOMIC DNA]</scope>
    <source>
        <strain evidence="11">DSM 21368</strain>
    </source>
</reference>
<dbReference type="SFLD" id="SFLDF00009">
    <property type="entry name" value="o-succinylbenzoate_synthase"/>
    <property type="match status" value="1"/>
</dbReference>
<dbReference type="Gene3D" id="3.30.390.10">
    <property type="entry name" value="Enolase-like, N-terminal domain"/>
    <property type="match status" value="1"/>
</dbReference>
<dbReference type="Proteomes" id="UP000199220">
    <property type="component" value="Unassembled WGS sequence"/>
</dbReference>
<dbReference type="SMART" id="SM00922">
    <property type="entry name" value="MR_MLE"/>
    <property type="match status" value="1"/>
</dbReference>
<dbReference type="EC" id="5.1.1.-" evidence="8"/>
<dbReference type="GO" id="GO:0016855">
    <property type="term" value="F:racemase and epimerase activity, acting on amino acids and derivatives"/>
    <property type="evidence" value="ECO:0007669"/>
    <property type="project" value="UniProtKB-UniRule"/>
</dbReference>
<keyword evidence="2 7" id="KW-0479">Metal-binding</keyword>
<feature type="active site" description="Proton acceptor; specific for (R)-substrate epimerization" evidence="5">
    <location>
        <position position="164"/>
    </location>
</feature>
<dbReference type="SFLD" id="SFLDS00001">
    <property type="entry name" value="Enolase"/>
    <property type="match status" value="1"/>
</dbReference>
<feature type="binding site" evidence="6">
    <location>
        <position position="299"/>
    </location>
    <ligand>
        <name>substrate</name>
    </ligand>
</feature>
<evidence type="ECO:0000256" key="1">
    <source>
        <dbReference type="ARBA" id="ARBA00008031"/>
    </source>
</evidence>
<feature type="binding site" evidence="7">
    <location>
        <position position="220"/>
    </location>
    <ligand>
        <name>Mg(2+)</name>
        <dbReference type="ChEBI" id="CHEBI:18420"/>
    </ligand>
</feature>
<organism evidence="10 11">
    <name type="scientific">Ruania alba</name>
    <dbReference type="NCBI Taxonomy" id="648782"/>
    <lineage>
        <taxon>Bacteria</taxon>
        <taxon>Bacillati</taxon>
        <taxon>Actinomycetota</taxon>
        <taxon>Actinomycetes</taxon>
        <taxon>Micrococcales</taxon>
        <taxon>Ruaniaceae</taxon>
        <taxon>Ruania</taxon>
    </lineage>
</organism>
<dbReference type="EMBL" id="FNTX01000002">
    <property type="protein sequence ID" value="SEE71661.1"/>
    <property type="molecule type" value="Genomic_DNA"/>
</dbReference>
<keyword evidence="3 7" id="KW-0460">Magnesium</keyword>
<feature type="binding site" evidence="6">
    <location>
        <position position="323"/>
    </location>
    <ligand>
        <name>substrate</name>
    </ligand>
</feature>
<dbReference type="InterPro" id="IPR013341">
    <property type="entry name" value="Mandelate_racemase_N_dom"/>
</dbReference>
<evidence type="ECO:0000313" key="11">
    <source>
        <dbReference type="Proteomes" id="UP000199220"/>
    </source>
</evidence>
<dbReference type="SUPFAM" id="SSF51604">
    <property type="entry name" value="Enolase C-terminal domain-like"/>
    <property type="match status" value="1"/>
</dbReference>
<dbReference type="PANTHER" id="PTHR48073:SF2">
    <property type="entry name" value="O-SUCCINYLBENZOATE SYNTHASE"/>
    <property type="match status" value="1"/>
</dbReference>
<evidence type="ECO:0000256" key="2">
    <source>
        <dbReference type="ARBA" id="ARBA00022723"/>
    </source>
</evidence>
<evidence type="ECO:0000256" key="7">
    <source>
        <dbReference type="PIRSR" id="PIRSR634603-3"/>
    </source>
</evidence>
<evidence type="ECO:0000256" key="3">
    <source>
        <dbReference type="ARBA" id="ARBA00022842"/>
    </source>
</evidence>
<dbReference type="SUPFAM" id="SSF54826">
    <property type="entry name" value="Enolase N-terminal domain-like"/>
    <property type="match status" value="1"/>
</dbReference>